<proteinExistence type="predicted"/>
<keyword evidence="2" id="KW-1185">Reference proteome</keyword>
<gene>
    <name evidence="1" type="ORF">GGE60_002891</name>
</gene>
<sequence>MSDIEMEGNLKNIRDLSVSEREEVLANIADTLEGSAQEALMEGNESFATTSRTMASAIKENADELARDNLDIADQVVQQALNVIAQFRMTHPCRVVNTTLH</sequence>
<organism evidence="1 2">
    <name type="scientific">Rhizobium leucaenae</name>
    <dbReference type="NCBI Taxonomy" id="29450"/>
    <lineage>
        <taxon>Bacteria</taxon>
        <taxon>Pseudomonadati</taxon>
        <taxon>Pseudomonadota</taxon>
        <taxon>Alphaproteobacteria</taxon>
        <taxon>Hyphomicrobiales</taxon>
        <taxon>Rhizobiaceae</taxon>
        <taxon>Rhizobium/Agrobacterium group</taxon>
        <taxon>Rhizobium</taxon>
    </lineage>
</organism>
<comment type="caution">
    <text evidence="1">The sequence shown here is derived from an EMBL/GenBank/DDBJ whole genome shotgun (WGS) entry which is preliminary data.</text>
</comment>
<dbReference type="AlphaFoldDB" id="A0A7W7EKT2"/>
<evidence type="ECO:0000313" key="2">
    <source>
        <dbReference type="Proteomes" id="UP000543836"/>
    </source>
</evidence>
<protein>
    <submittedName>
        <fullName evidence="1">Uncharacterized protein</fullName>
    </submittedName>
</protein>
<dbReference type="Proteomes" id="UP000543836">
    <property type="component" value="Unassembled WGS sequence"/>
</dbReference>
<name>A0A7W7EKT2_9HYPH</name>
<accession>A0A7W7EKT2</accession>
<evidence type="ECO:0000313" key="1">
    <source>
        <dbReference type="EMBL" id="MBB4568772.1"/>
    </source>
</evidence>
<dbReference type="EMBL" id="JACIIG010000006">
    <property type="protein sequence ID" value="MBB4568772.1"/>
    <property type="molecule type" value="Genomic_DNA"/>
</dbReference>
<reference evidence="1 2" key="1">
    <citation type="submission" date="2020-08" db="EMBL/GenBank/DDBJ databases">
        <title>Genomic Encyclopedia of Type Strains, Phase IV (KMG-V): Genome sequencing to study the core and pangenomes of soil and plant-associated prokaryotes.</title>
        <authorList>
            <person name="Whitman W."/>
        </authorList>
    </citation>
    <scope>NUCLEOTIDE SEQUENCE [LARGE SCALE GENOMIC DNA]</scope>
    <source>
        <strain evidence="1 2">SEMIA 492</strain>
    </source>
</reference>